<dbReference type="GO" id="GO:0070336">
    <property type="term" value="F:flap-structured DNA binding"/>
    <property type="evidence" value="ECO:0007669"/>
    <property type="project" value="TreeGrafter"/>
</dbReference>
<proteinExistence type="inferred from homology"/>
<dbReference type="OrthoDB" id="76364at2759"/>
<keyword evidence="15 16" id="KW-0539">Nucleus</keyword>
<dbReference type="STRING" id="400727.A0A2T7NFA7"/>
<feature type="compositionally biased region" description="Basic and acidic residues" evidence="17">
    <location>
        <begin position="134"/>
        <end position="146"/>
    </location>
</feature>
<dbReference type="PANTHER" id="PTHR15749">
    <property type="entry name" value="FANCONI-ASSOCIATED NUCLEASE 1"/>
    <property type="match status" value="1"/>
</dbReference>
<evidence type="ECO:0000259" key="18">
    <source>
        <dbReference type="SMART" id="SM00990"/>
    </source>
</evidence>
<dbReference type="InterPro" id="IPR014883">
    <property type="entry name" value="VRR_NUC"/>
</dbReference>
<dbReference type="CDD" id="cd22326">
    <property type="entry name" value="FAN1-like"/>
    <property type="match status" value="1"/>
</dbReference>
<evidence type="ECO:0000256" key="1">
    <source>
        <dbReference type="ARBA" id="ARBA00004123"/>
    </source>
</evidence>
<feature type="domain" description="VRR-NUC" evidence="18">
    <location>
        <begin position="573"/>
        <end position="713"/>
    </location>
</feature>
<keyword evidence="4 16" id="KW-0479">Metal-binding</keyword>
<reference evidence="19 20" key="1">
    <citation type="submission" date="2018-04" db="EMBL/GenBank/DDBJ databases">
        <title>The genome of golden apple snail Pomacea canaliculata provides insight into stress tolerance and invasive adaptation.</title>
        <authorList>
            <person name="Liu C."/>
            <person name="Liu B."/>
            <person name="Ren Y."/>
            <person name="Zhang Y."/>
            <person name="Wang H."/>
            <person name="Li S."/>
            <person name="Jiang F."/>
            <person name="Yin L."/>
            <person name="Zhang G."/>
            <person name="Qian W."/>
            <person name="Fan W."/>
        </authorList>
    </citation>
    <scope>NUCLEOTIDE SEQUENCE [LARGE SCALE GENOMIC DNA]</scope>
    <source>
        <strain evidence="19">SZHN2017</strain>
        <tissue evidence="19">Muscle</tissue>
    </source>
</reference>
<evidence type="ECO:0000256" key="3">
    <source>
        <dbReference type="ARBA" id="ARBA00022722"/>
    </source>
</evidence>
<evidence type="ECO:0000256" key="12">
    <source>
        <dbReference type="ARBA" id="ARBA00023054"/>
    </source>
</evidence>
<evidence type="ECO:0000256" key="16">
    <source>
        <dbReference type="RuleBase" id="RU365033"/>
    </source>
</evidence>
<evidence type="ECO:0000256" key="2">
    <source>
        <dbReference type="ARBA" id="ARBA00005533"/>
    </source>
</evidence>
<evidence type="ECO:0000256" key="9">
    <source>
        <dbReference type="ARBA" id="ARBA00022833"/>
    </source>
</evidence>
<dbReference type="GO" id="GO:0005634">
    <property type="term" value="C:nucleus"/>
    <property type="evidence" value="ECO:0007669"/>
    <property type="project" value="UniProtKB-SubCell"/>
</dbReference>
<keyword evidence="10" id="KW-0269">Exonuclease</keyword>
<evidence type="ECO:0000256" key="15">
    <source>
        <dbReference type="ARBA" id="ARBA00023242"/>
    </source>
</evidence>
<keyword evidence="8 16" id="KW-0378">Hydrolase</keyword>
<keyword evidence="5" id="KW-0255">Endonuclease</keyword>
<evidence type="ECO:0000256" key="6">
    <source>
        <dbReference type="ARBA" id="ARBA00022763"/>
    </source>
</evidence>
<feature type="region of interest" description="Disordered" evidence="17">
    <location>
        <begin position="99"/>
        <end position="121"/>
    </location>
</feature>
<dbReference type="Proteomes" id="UP000245119">
    <property type="component" value="Linkage Group LG13"/>
</dbReference>
<dbReference type="InterPro" id="IPR049126">
    <property type="entry name" value="FAN1-like_TPR"/>
</dbReference>
<keyword evidence="14 16" id="KW-0464">Manganese</keyword>
<dbReference type="InterPro" id="IPR033315">
    <property type="entry name" value="Fan1-like"/>
</dbReference>
<gene>
    <name evidence="19" type="ORF">C0Q70_20343</name>
</gene>
<comment type="subcellular location">
    <subcellularLocation>
        <location evidence="1 16">Nucleus</location>
    </subcellularLocation>
</comment>
<evidence type="ECO:0000256" key="14">
    <source>
        <dbReference type="ARBA" id="ARBA00023211"/>
    </source>
</evidence>
<keyword evidence="12" id="KW-0175">Coiled coil</keyword>
<comment type="catalytic activity">
    <reaction evidence="16">
        <text>Hydrolytically removes 5'-nucleotides successively from the 3'-hydroxy termini of 3'-hydroxy-terminated oligonucleotides.</text>
        <dbReference type="EC" id="3.1.4.1"/>
    </reaction>
</comment>
<comment type="caution">
    <text evidence="19">The sequence shown here is derived from an EMBL/GenBank/DDBJ whole genome shotgun (WGS) entry which is preliminary data.</text>
</comment>
<comment type="similarity">
    <text evidence="2 16">Belongs to the FAN1 family.</text>
</comment>
<evidence type="ECO:0000256" key="10">
    <source>
        <dbReference type="ARBA" id="ARBA00022839"/>
    </source>
</evidence>
<feature type="region of interest" description="Disordered" evidence="17">
    <location>
        <begin position="134"/>
        <end position="157"/>
    </location>
</feature>
<feature type="region of interest" description="Disordered" evidence="17">
    <location>
        <begin position="1"/>
        <end position="20"/>
    </location>
</feature>
<keyword evidence="13 16" id="KW-0234">DNA repair</keyword>
<dbReference type="Pfam" id="PF08774">
    <property type="entry name" value="VRR_NUC"/>
    <property type="match status" value="1"/>
</dbReference>
<sequence>MPYKLSLKKRDARSTATRGNNTETFLSPIKSDFLCNVDTFEMLSNEKNSESKPARKLSLKRHSQCEVTGPNGKRICKLSKMVQESDKHHELERIVDSEKGNSVEVRTADEAGNDFSPKERNNLGIQNCVRVASAEKQKRQSSEKVKKNLQSISLKSDRSDEDDQSLLLDADEESRSLHLPYYLENFKIILQSVLTDDENIRLFNEEDLHVVSSFNKLSEEAQKLYVRLFSRKLAWLPASRIRYPEIAADLTTCFAELVTAELLDSGQAMTNLESVLKVMSAAELRILSKTYHLNPSSRQKGQIMQDLLQMSQANTVASMFGCKGQSAVLTMIARAKKLLGSVYHLREKPRAVFIRALMLFSLVSTSGDDESGNGGQNQLFHMLLVNMGKLVYPPYTINRQTSIFKEREDLIRFEKALQLEHDLLRRTTHSDWAGAYTIYLQVKEHYLALTADISTVNFDRSLPEFLRSFTAGSVLVRLLNQGIEILQRRKDYTAAVTLIQELLSQHIYNSHMRGYWWDRLSLNLDVHLKQQEEALKAIQDGMDDPLVRSGHRLALFLRAESICNKPNSPFKKRLEEFYHEPLAELPKSVVEGKVLPHTVPGLKYQFVTNTSYGGGRSEDITLCNVEQLVLDHYRGLVTCMGGKVLAGILGRYAQQPRHIRGGFPDLTLWNTDTQQLKISEVKGPGDRLSHKQMLWLDYLVKLGVDAEVCHVKAVCAKRLKPK</sequence>
<dbReference type="GO" id="GO:0036297">
    <property type="term" value="P:interstrand cross-link repair"/>
    <property type="evidence" value="ECO:0007669"/>
    <property type="project" value="InterPro"/>
</dbReference>
<dbReference type="PANTHER" id="PTHR15749:SF4">
    <property type="entry name" value="FANCONI-ASSOCIATED NUCLEASE 1"/>
    <property type="match status" value="1"/>
</dbReference>
<evidence type="ECO:0000256" key="13">
    <source>
        <dbReference type="ARBA" id="ARBA00023204"/>
    </source>
</evidence>
<name>A0A2T7NFA7_POMCA</name>
<evidence type="ECO:0000256" key="7">
    <source>
        <dbReference type="ARBA" id="ARBA00022771"/>
    </source>
</evidence>
<dbReference type="InterPro" id="IPR049138">
    <property type="entry name" value="Fan1_SAP_met"/>
</dbReference>
<evidence type="ECO:0000256" key="11">
    <source>
        <dbReference type="ARBA" id="ARBA00022842"/>
    </source>
</evidence>
<dbReference type="EMBL" id="PZQS01000013">
    <property type="protein sequence ID" value="PVD19850.1"/>
    <property type="molecule type" value="Genomic_DNA"/>
</dbReference>
<organism evidence="19 20">
    <name type="scientific">Pomacea canaliculata</name>
    <name type="common">Golden apple snail</name>
    <dbReference type="NCBI Taxonomy" id="400727"/>
    <lineage>
        <taxon>Eukaryota</taxon>
        <taxon>Metazoa</taxon>
        <taxon>Spiralia</taxon>
        <taxon>Lophotrochozoa</taxon>
        <taxon>Mollusca</taxon>
        <taxon>Gastropoda</taxon>
        <taxon>Caenogastropoda</taxon>
        <taxon>Architaenioglossa</taxon>
        <taxon>Ampullarioidea</taxon>
        <taxon>Ampullariidae</taxon>
        <taxon>Pomacea</taxon>
    </lineage>
</organism>
<comment type="cofactor">
    <cofactor evidence="16">
        <name>Mg(2+)</name>
        <dbReference type="ChEBI" id="CHEBI:18420"/>
    </cofactor>
    <cofactor evidence="16">
        <name>Mn(2+)</name>
        <dbReference type="ChEBI" id="CHEBI:29035"/>
    </cofactor>
</comment>
<dbReference type="Pfam" id="PF21169">
    <property type="entry name" value="Fan1_SAP"/>
    <property type="match status" value="1"/>
</dbReference>
<evidence type="ECO:0000256" key="8">
    <source>
        <dbReference type="ARBA" id="ARBA00022801"/>
    </source>
</evidence>
<evidence type="ECO:0000313" key="19">
    <source>
        <dbReference type="EMBL" id="PVD19850.1"/>
    </source>
</evidence>
<feature type="compositionally biased region" description="Basic and acidic residues" evidence="17">
    <location>
        <begin position="99"/>
        <end position="109"/>
    </location>
</feature>
<dbReference type="GO" id="GO:0008409">
    <property type="term" value="F:5'-3' exonuclease activity"/>
    <property type="evidence" value="ECO:0007669"/>
    <property type="project" value="TreeGrafter"/>
</dbReference>
<comment type="function">
    <text evidence="16">Nuclease required for the repair of DNA interstrand cross-links (ICL). Acts as a 5'-3' exonuclease that anchors at a cut end of DNA and cleaves DNA successively at every third nucleotide, allowing to excise an ICL from one strand through flanking incisions.</text>
</comment>
<dbReference type="Pfam" id="PF21315">
    <property type="entry name" value="FAN1_HTH"/>
    <property type="match status" value="1"/>
</dbReference>
<keyword evidence="7" id="KW-0863">Zinc-finger</keyword>
<keyword evidence="20" id="KW-1185">Reference proteome</keyword>
<keyword evidence="11 16" id="KW-0460">Magnesium</keyword>
<evidence type="ECO:0000313" key="20">
    <source>
        <dbReference type="Proteomes" id="UP000245119"/>
    </source>
</evidence>
<evidence type="ECO:0000256" key="4">
    <source>
        <dbReference type="ARBA" id="ARBA00022723"/>
    </source>
</evidence>
<dbReference type="GO" id="GO:0017108">
    <property type="term" value="F:5'-flap endonuclease activity"/>
    <property type="evidence" value="ECO:0007669"/>
    <property type="project" value="TreeGrafter"/>
</dbReference>
<evidence type="ECO:0000256" key="5">
    <source>
        <dbReference type="ARBA" id="ARBA00022759"/>
    </source>
</evidence>
<evidence type="ECO:0000256" key="17">
    <source>
        <dbReference type="SAM" id="MobiDB-lite"/>
    </source>
</evidence>
<dbReference type="EC" id="3.1.4.1" evidence="16"/>
<dbReference type="AlphaFoldDB" id="A0A2T7NFA7"/>
<accession>A0A2T7NFA7</accession>
<dbReference type="InterPro" id="IPR049132">
    <property type="entry name" value="FAN1-like_euk"/>
</dbReference>
<dbReference type="GO" id="GO:0004528">
    <property type="term" value="F:phosphodiesterase I activity"/>
    <property type="evidence" value="ECO:0007669"/>
    <property type="project" value="UniProtKB-EC"/>
</dbReference>
<dbReference type="SMART" id="SM00990">
    <property type="entry name" value="VRR_NUC"/>
    <property type="match status" value="1"/>
</dbReference>
<dbReference type="GO" id="GO:0008270">
    <property type="term" value="F:zinc ion binding"/>
    <property type="evidence" value="ECO:0007669"/>
    <property type="project" value="UniProtKB-KW"/>
</dbReference>
<keyword evidence="3 16" id="KW-0540">Nuclease</keyword>
<dbReference type="InterPro" id="IPR049125">
    <property type="entry name" value="FAN1-like_WH"/>
</dbReference>
<dbReference type="FunFam" id="3.40.1350.10:FF:000004">
    <property type="entry name" value="Fanconi-associated nuclease"/>
    <property type="match status" value="1"/>
</dbReference>
<keyword evidence="9" id="KW-0862">Zinc</keyword>
<dbReference type="Pfam" id="PF21170">
    <property type="entry name" value="FAN1_TPR"/>
    <property type="match status" value="1"/>
</dbReference>
<keyword evidence="6 16" id="KW-0227">DNA damage</keyword>
<protein>
    <recommendedName>
        <fullName evidence="16">Fanconi-associated nuclease</fullName>
        <ecNumber evidence="16">3.1.4.1</ecNumber>
    </recommendedName>
</protein>